<dbReference type="GO" id="GO:0003676">
    <property type="term" value="F:nucleic acid binding"/>
    <property type="evidence" value="ECO:0007669"/>
    <property type="project" value="InterPro"/>
</dbReference>
<reference evidence="2 4" key="1">
    <citation type="journal article" date="2011" name="Nature">
        <title>The Medicago genome provides insight into the evolution of rhizobial symbioses.</title>
        <authorList>
            <person name="Young N.D."/>
            <person name="Debelle F."/>
            <person name="Oldroyd G.E."/>
            <person name="Geurts R."/>
            <person name="Cannon S.B."/>
            <person name="Udvardi M.K."/>
            <person name="Benedito V.A."/>
            <person name="Mayer K.F."/>
            <person name="Gouzy J."/>
            <person name="Schoof H."/>
            <person name="Van de Peer Y."/>
            <person name="Proost S."/>
            <person name="Cook D.R."/>
            <person name="Meyers B.C."/>
            <person name="Spannagl M."/>
            <person name="Cheung F."/>
            <person name="De Mita S."/>
            <person name="Krishnakumar V."/>
            <person name="Gundlach H."/>
            <person name="Zhou S."/>
            <person name="Mudge J."/>
            <person name="Bharti A.K."/>
            <person name="Murray J.D."/>
            <person name="Naoumkina M.A."/>
            <person name="Rosen B."/>
            <person name="Silverstein K.A."/>
            <person name="Tang H."/>
            <person name="Rombauts S."/>
            <person name="Zhao P.X."/>
            <person name="Zhou P."/>
            <person name="Barbe V."/>
            <person name="Bardou P."/>
            <person name="Bechner M."/>
            <person name="Bellec A."/>
            <person name="Berger A."/>
            <person name="Berges H."/>
            <person name="Bidwell S."/>
            <person name="Bisseling T."/>
            <person name="Choisne N."/>
            <person name="Couloux A."/>
            <person name="Denny R."/>
            <person name="Deshpande S."/>
            <person name="Dai X."/>
            <person name="Doyle J.J."/>
            <person name="Dudez A.M."/>
            <person name="Farmer A.D."/>
            <person name="Fouteau S."/>
            <person name="Franken C."/>
            <person name="Gibelin C."/>
            <person name="Gish J."/>
            <person name="Goldstein S."/>
            <person name="Gonzalez A.J."/>
            <person name="Green P.J."/>
            <person name="Hallab A."/>
            <person name="Hartog M."/>
            <person name="Hua A."/>
            <person name="Humphray S.J."/>
            <person name="Jeong D.H."/>
            <person name="Jing Y."/>
            <person name="Jocker A."/>
            <person name="Kenton S.M."/>
            <person name="Kim D.J."/>
            <person name="Klee K."/>
            <person name="Lai H."/>
            <person name="Lang C."/>
            <person name="Lin S."/>
            <person name="Macmil S.L."/>
            <person name="Magdelenat G."/>
            <person name="Matthews L."/>
            <person name="McCorrison J."/>
            <person name="Monaghan E.L."/>
            <person name="Mun J.H."/>
            <person name="Najar F.Z."/>
            <person name="Nicholson C."/>
            <person name="Noirot C."/>
            <person name="O'Bleness M."/>
            <person name="Paule C.R."/>
            <person name="Poulain J."/>
            <person name="Prion F."/>
            <person name="Qin B."/>
            <person name="Qu C."/>
            <person name="Retzel E.F."/>
            <person name="Riddle C."/>
            <person name="Sallet E."/>
            <person name="Samain S."/>
            <person name="Samson N."/>
            <person name="Sanders I."/>
            <person name="Saurat O."/>
            <person name="Scarpelli C."/>
            <person name="Schiex T."/>
            <person name="Segurens B."/>
            <person name="Severin A.J."/>
            <person name="Sherrier D.J."/>
            <person name="Shi R."/>
            <person name="Sims S."/>
            <person name="Singer S.R."/>
            <person name="Sinharoy S."/>
            <person name="Sterck L."/>
            <person name="Viollet A."/>
            <person name="Wang B.B."/>
            <person name="Wang K."/>
            <person name="Wang M."/>
            <person name="Wang X."/>
            <person name="Warfsmann J."/>
            <person name="Weissenbach J."/>
            <person name="White D.D."/>
            <person name="White J.D."/>
            <person name="Wiley G.B."/>
            <person name="Wincker P."/>
            <person name="Xing Y."/>
            <person name="Yang L."/>
            <person name="Yao Z."/>
            <person name="Ying F."/>
            <person name="Zhai J."/>
            <person name="Zhou L."/>
            <person name="Zuber A."/>
            <person name="Denarie J."/>
            <person name="Dixon R.A."/>
            <person name="May G.D."/>
            <person name="Schwartz D.C."/>
            <person name="Rogers J."/>
            <person name="Quetier F."/>
            <person name="Town C.D."/>
            <person name="Roe B.A."/>
        </authorList>
    </citation>
    <scope>NUCLEOTIDE SEQUENCE [LARGE SCALE GENOMIC DNA]</scope>
    <source>
        <strain evidence="2">A17</strain>
        <strain evidence="3 4">cv. Jemalong A17</strain>
    </source>
</reference>
<accession>A0A072V5U8</accession>
<dbReference type="InterPro" id="IPR012337">
    <property type="entry name" value="RNaseH-like_sf"/>
</dbReference>
<sequence length="96" mass="10425">MIKCNVDAAAFDNNSVMGYGMCFRDSMGVLLLGKSDFYYSSATVLEAESLGLLDAIKVAISHGMRDILTSCLRPIQKSYLMLLPPPLFPSTSSVIL</sequence>
<dbReference type="PANTHER" id="PTHR47074:SF11">
    <property type="entry name" value="REVERSE TRANSCRIPTASE-LIKE PROTEIN"/>
    <property type="match status" value="1"/>
</dbReference>
<reference evidence="2 4" key="2">
    <citation type="journal article" date="2014" name="BMC Genomics">
        <title>An improved genome release (version Mt4.0) for the model legume Medicago truncatula.</title>
        <authorList>
            <person name="Tang H."/>
            <person name="Krishnakumar V."/>
            <person name="Bidwell S."/>
            <person name="Rosen B."/>
            <person name="Chan A."/>
            <person name="Zhou S."/>
            <person name="Gentzbittel L."/>
            <person name="Childs K.L."/>
            <person name="Yandell M."/>
            <person name="Gundlach H."/>
            <person name="Mayer K.F."/>
            <person name="Schwartz D.C."/>
            <person name="Town C.D."/>
        </authorList>
    </citation>
    <scope>GENOME REANNOTATION</scope>
    <source>
        <strain evidence="2">A17</strain>
        <strain evidence="3 4">cv. Jemalong A17</strain>
    </source>
</reference>
<dbReference type="GO" id="GO:0004523">
    <property type="term" value="F:RNA-DNA hybrid ribonuclease activity"/>
    <property type="evidence" value="ECO:0007669"/>
    <property type="project" value="InterPro"/>
</dbReference>
<dbReference type="InterPro" id="IPR002156">
    <property type="entry name" value="RNaseH_domain"/>
</dbReference>
<dbReference type="Pfam" id="PF13456">
    <property type="entry name" value="RVT_3"/>
    <property type="match status" value="1"/>
</dbReference>
<feature type="domain" description="RNase H type-1" evidence="1">
    <location>
        <begin position="5"/>
        <end position="69"/>
    </location>
</feature>
<dbReference type="HOGENOM" id="CLU_2362864_0_0_1"/>
<reference evidence="3" key="3">
    <citation type="submission" date="2015-04" db="UniProtKB">
        <authorList>
            <consortium name="EnsemblPlants"/>
        </authorList>
    </citation>
    <scope>IDENTIFICATION</scope>
    <source>
        <strain evidence="3">cv. Jemalong A17</strain>
    </source>
</reference>
<gene>
    <name evidence="2" type="ordered locus">MTR_2g028885</name>
</gene>
<proteinExistence type="predicted"/>
<dbReference type="PANTHER" id="PTHR47074">
    <property type="entry name" value="BNAC02G40300D PROTEIN"/>
    <property type="match status" value="1"/>
</dbReference>
<protein>
    <recommendedName>
        <fullName evidence="1">RNase H type-1 domain-containing protein</fullName>
    </recommendedName>
</protein>
<dbReference type="Gene3D" id="3.30.420.10">
    <property type="entry name" value="Ribonuclease H-like superfamily/Ribonuclease H"/>
    <property type="match status" value="1"/>
</dbReference>
<evidence type="ECO:0000313" key="4">
    <source>
        <dbReference type="Proteomes" id="UP000002051"/>
    </source>
</evidence>
<organism evidence="2 4">
    <name type="scientific">Medicago truncatula</name>
    <name type="common">Barrel medic</name>
    <name type="synonym">Medicago tribuloides</name>
    <dbReference type="NCBI Taxonomy" id="3880"/>
    <lineage>
        <taxon>Eukaryota</taxon>
        <taxon>Viridiplantae</taxon>
        <taxon>Streptophyta</taxon>
        <taxon>Embryophyta</taxon>
        <taxon>Tracheophyta</taxon>
        <taxon>Spermatophyta</taxon>
        <taxon>Magnoliopsida</taxon>
        <taxon>eudicotyledons</taxon>
        <taxon>Gunneridae</taxon>
        <taxon>Pentapetalae</taxon>
        <taxon>rosids</taxon>
        <taxon>fabids</taxon>
        <taxon>Fabales</taxon>
        <taxon>Fabaceae</taxon>
        <taxon>Papilionoideae</taxon>
        <taxon>50 kb inversion clade</taxon>
        <taxon>NPAAA clade</taxon>
        <taxon>Hologalegina</taxon>
        <taxon>IRL clade</taxon>
        <taxon>Trifolieae</taxon>
        <taxon>Medicago</taxon>
    </lineage>
</organism>
<dbReference type="Proteomes" id="UP000002051">
    <property type="component" value="Chromosome 2"/>
</dbReference>
<dbReference type="EnsemblPlants" id="KEH37011">
    <property type="protein sequence ID" value="KEH37011"/>
    <property type="gene ID" value="MTR_2g028885"/>
</dbReference>
<dbReference type="AlphaFoldDB" id="A0A072V5U8"/>
<dbReference type="CDD" id="cd06222">
    <property type="entry name" value="RNase_H_like"/>
    <property type="match status" value="1"/>
</dbReference>
<evidence type="ECO:0000259" key="1">
    <source>
        <dbReference type="Pfam" id="PF13456"/>
    </source>
</evidence>
<dbReference type="InterPro" id="IPR044730">
    <property type="entry name" value="RNase_H-like_dom_plant"/>
</dbReference>
<evidence type="ECO:0000313" key="3">
    <source>
        <dbReference type="EnsemblPlants" id="KEH37011"/>
    </source>
</evidence>
<evidence type="ECO:0000313" key="2">
    <source>
        <dbReference type="EMBL" id="KEH37011.1"/>
    </source>
</evidence>
<name>A0A072V5U8_MEDTR</name>
<dbReference type="InterPro" id="IPR036397">
    <property type="entry name" value="RNaseH_sf"/>
</dbReference>
<dbReference type="EMBL" id="CM001218">
    <property type="protein sequence ID" value="KEH37011.1"/>
    <property type="molecule type" value="Genomic_DNA"/>
</dbReference>
<keyword evidence="4" id="KW-1185">Reference proteome</keyword>
<dbReference type="SUPFAM" id="SSF53098">
    <property type="entry name" value="Ribonuclease H-like"/>
    <property type="match status" value="1"/>
</dbReference>
<dbReference type="InterPro" id="IPR052929">
    <property type="entry name" value="RNase_H-like_EbsB-rel"/>
</dbReference>